<evidence type="ECO:0000256" key="6">
    <source>
        <dbReference type="ARBA" id="ARBA00022833"/>
    </source>
</evidence>
<evidence type="ECO:0000256" key="14">
    <source>
        <dbReference type="SAM" id="MobiDB-lite"/>
    </source>
</evidence>
<evidence type="ECO:0000256" key="1">
    <source>
        <dbReference type="ARBA" id="ARBA00004123"/>
    </source>
</evidence>
<dbReference type="CDD" id="cd09582">
    <property type="entry name" value="SAM_Scm-like-3MBT3_4"/>
    <property type="match status" value="1"/>
</dbReference>
<gene>
    <name evidence="16" type="ORF">FSP39_018509</name>
</gene>
<evidence type="ECO:0000256" key="8">
    <source>
        <dbReference type="ARBA" id="ARBA00023015"/>
    </source>
</evidence>
<feature type="repeat" description="MBT" evidence="13">
    <location>
        <begin position="565"/>
        <end position="660"/>
    </location>
</feature>
<keyword evidence="8" id="KW-0805">Transcription regulation</keyword>
<feature type="repeat" description="MBT" evidence="13">
    <location>
        <begin position="350"/>
        <end position="448"/>
    </location>
</feature>
<dbReference type="PROSITE" id="PS51802">
    <property type="entry name" value="ZF_CCHHC"/>
    <property type="match status" value="2"/>
</dbReference>
<keyword evidence="3" id="KW-0479">Metal-binding</keyword>
<comment type="subcellular location">
    <subcellularLocation>
        <location evidence="1">Nucleus</location>
    </subcellularLocation>
</comment>
<feature type="region of interest" description="Disordered" evidence="14">
    <location>
        <begin position="223"/>
        <end position="269"/>
    </location>
</feature>
<dbReference type="Gene3D" id="2.30.30.140">
    <property type="match status" value="3"/>
</dbReference>
<evidence type="ECO:0000256" key="2">
    <source>
        <dbReference type="ARBA" id="ARBA00022491"/>
    </source>
</evidence>
<dbReference type="GO" id="GO:0045892">
    <property type="term" value="P:negative regulation of DNA-templated transcription"/>
    <property type="evidence" value="ECO:0007669"/>
    <property type="project" value="TreeGrafter"/>
</dbReference>
<dbReference type="SUPFAM" id="SSF63748">
    <property type="entry name" value="Tudor/PWWP/MBT"/>
    <property type="match status" value="3"/>
</dbReference>
<dbReference type="Proteomes" id="UP001186944">
    <property type="component" value="Unassembled WGS sequence"/>
</dbReference>
<evidence type="ECO:0000256" key="13">
    <source>
        <dbReference type="PROSITE-ProRule" id="PRU00459"/>
    </source>
</evidence>
<dbReference type="Pfam" id="PF01530">
    <property type="entry name" value="zf-C2HC"/>
    <property type="match status" value="2"/>
</dbReference>
<feature type="compositionally biased region" description="Polar residues" evidence="14">
    <location>
        <begin position="152"/>
        <end position="167"/>
    </location>
</feature>
<dbReference type="FunFam" id="4.10.320.30:FF:000001">
    <property type="entry name" value="Myelin transcription factor 1-like, a"/>
    <property type="match status" value="1"/>
</dbReference>
<dbReference type="SMART" id="SM00561">
    <property type="entry name" value="MBT"/>
    <property type="match status" value="3"/>
</dbReference>
<feature type="repeat" description="MBT" evidence="13">
    <location>
        <begin position="456"/>
        <end position="556"/>
    </location>
</feature>
<dbReference type="PROSITE" id="PS50105">
    <property type="entry name" value="SAM_DOMAIN"/>
    <property type="match status" value="1"/>
</dbReference>
<keyword evidence="17" id="KW-1185">Reference proteome</keyword>
<dbReference type="AlphaFoldDB" id="A0AA89C1W8"/>
<dbReference type="InterPro" id="IPR038603">
    <property type="entry name" value="Znf_FCS_sf"/>
</dbReference>
<dbReference type="InterPro" id="IPR001660">
    <property type="entry name" value="SAM"/>
</dbReference>
<evidence type="ECO:0000256" key="12">
    <source>
        <dbReference type="ARBA" id="ARBA00079425"/>
    </source>
</evidence>
<feature type="compositionally biased region" description="Polar residues" evidence="14">
    <location>
        <begin position="246"/>
        <end position="256"/>
    </location>
</feature>
<feature type="compositionally biased region" description="Polar residues" evidence="14">
    <location>
        <begin position="28"/>
        <end position="39"/>
    </location>
</feature>
<dbReference type="EMBL" id="VSWD01000010">
    <property type="protein sequence ID" value="KAK3091272.1"/>
    <property type="molecule type" value="Genomic_DNA"/>
</dbReference>
<evidence type="ECO:0000313" key="16">
    <source>
        <dbReference type="EMBL" id="KAK3091272.1"/>
    </source>
</evidence>
<dbReference type="GO" id="GO:0003682">
    <property type="term" value="F:chromatin binding"/>
    <property type="evidence" value="ECO:0007669"/>
    <property type="project" value="TreeGrafter"/>
</dbReference>
<evidence type="ECO:0000313" key="17">
    <source>
        <dbReference type="Proteomes" id="UP001186944"/>
    </source>
</evidence>
<feature type="compositionally biased region" description="Basic and acidic residues" evidence="14">
    <location>
        <begin position="85"/>
        <end position="151"/>
    </location>
</feature>
<feature type="region of interest" description="Disordered" evidence="14">
    <location>
        <begin position="23"/>
        <end position="189"/>
    </location>
</feature>
<dbReference type="CDD" id="cd20103">
    <property type="entry name" value="MBT_L3MBTL1-like_rpt3"/>
    <property type="match status" value="1"/>
</dbReference>
<keyword evidence="2" id="KW-0678">Repressor</keyword>
<dbReference type="SUPFAM" id="SSF47769">
    <property type="entry name" value="SAM/Pointed domain"/>
    <property type="match status" value="1"/>
</dbReference>
<dbReference type="CDD" id="cd20102">
    <property type="entry name" value="MBT_L3MBTL1-like_rpt2"/>
    <property type="match status" value="1"/>
</dbReference>
<dbReference type="GO" id="GO:0006325">
    <property type="term" value="P:chromatin organization"/>
    <property type="evidence" value="ECO:0007669"/>
    <property type="project" value="UniProtKB-KW"/>
</dbReference>
<sequence>MSENAKSVREIVATGENLLEDLEKFTKETSSQSADNVQRSGAKEESVENVQNSEKSSKNDGKSKVNSSDKSNSNTTQENTSNSVEKMDVDSKLEPKIESDKQHDKNDSVKVDKAESDDKTGVKDKVEKTEEKSEKCDSTSAKSSEDGESVKSETLSKQGENKNSGQSGIDDPAITSTTTYDYDGMEWKDGVGTLEGSDLKFRLNEFGGIEVISEDLTCNETLDSSSELDAPNPIKSESEEKPDASGDNTKADTGSSEIKEEAMEEDIDENKKDEVCQCENCGEYGFYSEFIKSGRFCGHHCSTLYAAKKAKGEKSAYSAKIWKKKKQMLGKGLDSSELLKPGPGRKPKNMNWSTYLERTNSVGAPHRLFKEPFPATKNGFKVGMKLEGVDPKHQSLFCVMTVVEICGYRIRLHFDGYSECYDFWTNADSAYIFPVGWCEKNGKVLQPPKGFTTDGFNWTNYLKLAKATPAPKQLFNNLPIPPVTPHGFRIGHKLEAVDKKNSTLTCATTIVDTMGDKILIRFDGWEDTYDYWCDVSSPNIHPVGWCEENDKPLSPPGEEYEKTPFHWKDYLAKTNTQAVPSRFFKPREPLGFEKGMKLECTDKRNPILIRVATVADIDCHMIRIHFDGWDDCYDYWVEDDSSEIHPPGWCHKTGHPLSPPPAPADLVPGPSGCPTPGCKGIGHIKGAKYTGHHSAFGCPYSPLNMNRESTLQDRLGSTRAEEVIRTPSPSPSGFSNKPMDVDSAPPSPEDKKCPTPGCDGSGHVTGKFTSHYKLSGCPLVSNNQVPYFNSQPAPEPTKPPVRVKSTRGRKPRSYYLNLGERMPPSMLQKEKIKTERAHHTDNVQPHDTLQNGVHESVFASAMQTKPVKDFPLCWEQHSKLLPGVDKVKGSEVSKWSIDQVAQFVKNLPGCEDYSKTFKEQQIDGEAFMLITQTDLVKILEIKLGPALKIYNSLLVLKNSQDV</sequence>
<name>A0AA89C1W8_PINIB</name>
<dbReference type="Pfam" id="PF00536">
    <property type="entry name" value="SAM_1"/>
    <property type="match status" value="1"/>
</dbReference>
<dbReference type="CDD" id="cd20101">
    <property type="entry name" value="MBT_L3MBTL1-like_rpt1"/>
    <property type="match status" value="1"/>
</dbReference>
<keyword evidence="5" id="KW-0863">Zinc-finger</keyword>
<dbReference type="PANTHER" id="PTHR12247">
    <property type="entry name" value="POLYCOMB GROUP PROTEIN"/>
    <property type="match status" value="1"/>
</dbReference>
<accession>A0AA89C1W8</accession>
<protein>
    <recommendedName>
        <fullName evidence="11">Lethal(3)malignant brain tumor-like protein 1</fullName>
    </recommendedName>
    <alternativeName>
        <fullName evidence="12">L(3)mbt protein homolog</fullName>
    </alternativeName>
</protein>
<evidence type="ECO:0000259" key="15">
    <source>
        <dbReference type="PROSITE" id="PS50105"/>
    </source>
</evidence>
<dbReference type="InterPro" id="IPR004092">
    <property type="entry name" value="Mbt"/>
</dbReference>
<evidence type="ECO:0000256" key="7">
    <source>
        <dbReference type="ARBA" id="ARBA00022853"/>
    </source>
</evidence>
<dbReference type="Gene3D" id="4.10.320.30">
    <property type="match status" value="2"/>
</dbReference>
<dbReference type="Gene3D" id="3.30.60.160">
    <property type="match status" value="1"/>
</dbReference>
<feature type="region of interest" description="Disordered" evidence="14">
    <location>
        <begin position="711"/>
        <end position="755"/>
    </location>
</feature>
<evidence type="ECO:0000256" key="3">
    <source>
        <dbReference type="ARBA" id="ARBA00022723"/>
    </source>
</evidence>
<dbReference type="SMART" id="SM00454">
    <property type="entry name" value="SAM"/>
    <property type="match status" value="1"/>
</dbReference>
<dbReference type="GO" id="GO:0005634">
    <property type="term" value="C:nucleus"/>
    <property type="evidence" value="ECO:0007669"/>
    <property type="project" value="UniProtKB-SubCell"/>
</dbReference>
<dbReference type="GO" id="GO:0042393">
    <property type="term" value="F:histone binding"/>
    <property type="evidence" value="ECO:0007669"/>
    <property type="project" value="TreeGrafter"/>
</dbReference>
<keyword evidence="9" id="KW-0804">Transcription</keyword>
<dbReference type="Pfam" id="PF02820">
    <property type="entry name" value="MBT"/>
    <property type="match status" value="3"/>
</dbReference>
<keyword evidence="7" id="KW-0156">Chromatin regulator</keyword>
<dbReference type="FunFam" id="2.30.30.140:FF:000007">
    <property type="entry name" value="Lethal(3)malignant brain tumor-like protein 1"/>
    <property type="match status" value="1"/>
</dbReference>
<reference evidence="16" key="1">
    <citation type="submission" date="2019-08" db="EMBL/GenBank/DDBJ databases">
        <title>The improved chromosome-level genome for the pearl oyster Pinctada fucata martensii using PacBio sequencing and Hi-C.</title>
        <authorList>
            <person name="Zheng Z."/>
        </authorList>
    </citation>
    <scope>NUCLEOTIDE SEQUENCE</scope>
    <source>
        <strain evidence="16">ZZ-2019</strain>
        <tissue evidence="16">Adductor muscle</tissue>
    </source>
</reference>
<dbReference type="PANTHER" id="PTHR12247:SF131">
    <property type="entry name" value="LD05287P"/>
    <property type="match status" value="1"/>
</dbReference>
<dbReference type="InterPro" id="IPR013761">
    <property type="entry name" value="SAM/pointed_sf"/>
</dbReference>
<organism evidence="16 17">
    <name type="scientific">Pinctada imbricata</name>
    <name type="common">Atlantic pearl-oyster</name>
    <name type="synonym">Pinctada martensii</name>
    <dbReference type="NCBI Taxonomy" id="66713"/>
    <lineage>
        <taxon>Eukaryota</taxon>
        <taxon>Metazoa</taxon>
        <taxon>Spiralia</taxon>
        <taxon>Lophotrochozoa</taxon>
        <taxon>Mollusca</taxon>
        <taxon>Bivalvia</taxon>
        <taxon>Autobranchia</taxon>
        <taxon>Pteriomorphia</taxon>
        <taxon>Pterioida</taxon>
        <taxon>Pterioidea</taxon>
        <taxon>Pteriidae</taxon>
        <taxon>Pinctada</taxon>
    </lineage>
</organism>
<proteinExistence type="predicted"/>
<evidence type="ECO:0000256" key="11">
    <source>
        <dbReference type="ARBA" id="ARBA00068102"/>
    </source>
</evidence>
<dbReference type="InterPro" id="IPR036060">
    <property type="entry name" value="Znf_C2H2C_sf"/>
</dbReference>
<dbReference type="InterPro" id="IPR002515">
    <property type="entry name" value="Znf_C2H2C"/>
</dbReference>
<evidence type="ECO:0000256" key="9">
    <source>
        <dbReference type="ARBA" id="ARBA00023163"/>
    </source>
</evidence>
<dbReference type="SUPFAM" id="SSF103637">
    <property type="entry name" value="CCHHC domain"/>
    <property type="match status" value="2"/>
</dbReference>
<dbReference type="PROSITE" id="PS51079">
    <property type="entry name" value="MBT"/>
    <property type="match status" value="3"/>
</dbReference>
<evidence type="ECO:0000256" key="4">
    <source>
        <dbReference type="ARBA" id="ARBA00022737"/>
    </source>
</evidence>
<keyword evidence="10" id="KW-0539">Nucleus</keyword>
<evidence type="ECO:0000256" key="5">
    <source>
        <dbReference type="ARBA" id="ARBA00022771"/>
    </source>
</evidence>
<comment type="caution">
    <text evidence="16">The sequence shown here is derived from an EMBL/GenBank/DDBJ whole genome shotgun (WGS) entry which is preliminary data.</text>
</comment>
<feature type="domain" description="SAM" evidence="15">
    <location>
        <begin position="895"/>
        <end position="959"/>
    </location>
</feature>
<dbReference type="GO" id="GO:0008270">
    <property type="term" value="F:zinc ion binding"/>
    <property type="evidence" value="ECO:0007669"/>
    <property type="project" value="UniProtKB-KW"/>
</dbReference>
<evidence type="ECO:0000256" key="10">
    <source>
        <dbReference type="ARBA" id="ARBA00023242"/>
    </source>
</evidence>
<keyword evidence="4" id="KW-0677">Repeat</keyword>
<dbReference type="InterPro" id="IPR050548">
    <property type="entry name" value="PcG_chromatin_remod_factors"/>
</dbReference>
<feature type="compositionally biased region" description="Low complexity" evidence="14">
    <location>
        <begin position="64"/>
        <end position="83"/>
    </location>
</feature>
<dbReference type="Gene3D" id="1.10.150.50">
    <property type="entry name" value="Transcription Factor, Ets-1"/>
    <property type="match status" value="1"/>
</dbReference>
<feature type="region of interest" description="Disordered" evidence="14">
    <location>
        <begin position="789"/>
        <end position="809"/>
    </location>
</feature>
<keyword evidence="6" id="KW-0862">Zinc</keyword>